<dbReference type="InterPro" id="IPR000873">
    <property type="entry name" value="AMP-dep_synth/lig_dom"/>
</dbReference>
<evidence type="ECO:0000259" key="4">
    <source>
        <dbReference type="Pfam" id="PF13193"/>
    </source>
</evidence>
<feature type="domain" description="AMP-binding enzyme C-terminal" evidence="4">
    <location>
        <begin position="462"/>
        <end position="537"/>
    </location>
</feature>
<proteinExistence type="inferred from homology"/>
<accession>A0A7W4VSM1</accession>
<dbReference type="AlphaFoldDB" id="A0A7W4VSM1"/>
<dbReference type="InterPro" id="IPR020845">
    <property type="entry name" value="AMP-binding_CS"/>
</dbReference>
<keyword evidence="2 5" id="KW-0436">Ligase</keyword>
<comment type="similarity">
    <text evidence="1">Belongs to the ATP-dependent AMP-binding enzyme family.</text>
</comment>
<dbReference type="Proteomes" id="UP000589626">
    <property type="component" value="Unassembled WGS sequence"/>
</dbReference>
<dbReference type="PANTHER" id="PTHR43767">
    <property type="entry name" value="LONG-CHAIN-FATTY-ACID--COA LIGASE"/>
    <property type="match status" value="1"/>
</dbReference>
<dbReference type="RefSeq" id="WP_183590641.1">
    <property type="nucleotide sequence ID" value="NZ_JACHWR010000001.1"/>
</dbReference>
<dbReference type="FunFam" id="3.30.300.30:FF:000008">
    <property type="entry name" value="2,3-dihydroxybenzoate-AMP ligase"/>
    <property type="match status" value="1"/>
</dbReference>
<reference evidence="5 6" key="1">
    <citation type="submission" date="2020-08" db="EMBL/GenBank/DDBJ databases">
        <title>Sequencing the genomes of 1000 actinobacteria strains.</title>
        <authorList>
            <person name="Klenk H.-P."/>
        </authorList>
    </citation>
    <scope>NUCLEOTIDE SEQUENCE [LARGE SCALE GENOMIC DNA]</scope>
    <source>
        <strain evidence="5 6">DSM 105498</strain>
    </source>
</reference>
<keyword evidence="6" id="KW-1185">Reference proteome</keyword>
<dbReference type="GO" id="GO:0004467">
    <property type="term" value="F:long-chain fatty acid-CoA ligase activity"/>
    <property type="evidence" value="ECO:0007669"/>
    <property type="project" value="UniProtKB-EC"/>
</dbReference>
<evidence type="ECO:0000256" key="1">
    <source>
        <dbReference type="ARBA" id="ARBA00006432"/>
    </source>
</evidence>
<gene>
    <name evidence="5" type="ORF">FHU40_000435</name>
</gene>
<evidence type="ECO:0000259" key="3">
    <source>
        <dbReference type="Pfam" id="PF00501"/>
    </source>
</evidence>
<dbReference type="Gene3D" id="3.30.300.30">
    <property type="match status" value="1"/>
</dbReference>
<dbReference type="PROSITE" id="PS00455">
    <property type="entry name" value="AMP_BINDING"/>
    <property type="match status" value="1"/>
</dbReference>
<protein>
    <submittedName>
        <fullName evidence="5">Long-chain acyl-CoA synthetase</fullName>
        <ecNumber evidence="5">6.2.1.3</ecNumber>
    </submittedName>
</protein>
<dbReference type="InterPro" id="IPR025110">
    <property type="entry name" value="AMP-bd_C"/>
</dbReference>
<name>A0A7W4VSM1_9ACTN</name>
<dbReference type="EC" id="6.2.1.3" evidence="5"/>
<evidence type="ECO:0000313" key="5">
    <source>
        <dbReference type="EMBL" id="MBB3040634.1"/>
    </source>
</evidence>
<evidence type="ECO:0000313" key="6">
    <source>
        <dbReference type="Proteomes" id="UP000589626"/>
    </source>
</evidence>
<dbReference type="InterPro" id="IPR050237">
    <property type="entry name" value="ATP-dep_AMP-bd_enzyme"/>
</dbReference>
<dbReference type="Pfam" id="PF00501">
    <property type="entry name" value="AMP-binding"/>
    <property type="match status" value="1"/>
</dbReference>
<organism evidence="5 6">
    <name type="scientific">Nocardioides soli</name>
    <dbReference type="NCBI Taxonomy" id="1036020"/>
    <lineage>
        <taxon>Bacteria</taxon>
        <taxon>Bacillati</taxon>
        <taxon>Actinomycetota</taxon>
        <taxon>Actinomycetes</taxon>
        <taxon>Propionibacteriales</taxon>
        <taxon>Nocardioidaceae</taxon>
        <taxon>Nocardioides</taxon>
    </lineage>
</organism>
<dbReference type="InterPro" id="IPR042099">
    <property type="entry name" value="ANL_N_sf"/>
</dbReference>
<sequence length="557" mass="60259">MENRRWTAFYTDAVAGTDLARHTSLVEAWRARVAREPEAVAIAYFDATMTVREVDEVTDALAAAYRSLGTQRGDRVGIYLQNIPQFALSLLALWKLGATALVLNPMYRGQELRRLIDDAAAVGIVCTDADVPATAETLVGSTVQWMVSTTPLAFQTRNDPRVFGAEARRLTPAEYDLEELIDEFRGVRPAPLAPTRDEVALLTYTSGTTGPPKGAMNTHGNLLAVTTTYAAWIELRPGDAVFAMAPLFHITGAVINATIALLHDAVLVMTNRFNPEVAIDAFVEHGVTFTIGSITAFNAIDQLPQATREHFASLRSVYSGGAPIPPSTVDRFRDRFGVYIHNIYGMTETSSGVIAVPLGVEAPVDEASGTLSVGVPLPGLDAQVVDASDRPVPPGAQGELVLRGPQVVPGYWHRPEATAATIPDGWLHTGDGAIMDEAGWVYLVDRLKDQINTSGYKVWPREVEDTLYAHPAVHEAAVVGVPDDYRGEAVTAFVSLKAGTTATPEELIAFARERLAAYKCPRVVHVVSDLPKTQTGKIRRNVLRDREAADAGADDRL</sequence>
<dbReference type="PANTHER" id="PTHR43767:SF1">
    <property type="entry name" value="NONRIBOSOMAL PEPTIDE SYNTHASE PES1 (EUROFUNG)-RELATED"/>
    <property type="match status" value="1"/>
</dbReference>
<dbReference type="Gene3D" id="3.40.50.12780">
    <property type="entry name" value="N-terminal domain of ligase-like"/>
    <property type="match status" value="1"/>
</dbReference>
<feature type="domain" description="AMP-dependent synthetase/ligase" evidence="3">
    <location>
        <begin position="30"/>
        <end position="412"/>
    </location>
</feature>
<dbReference type="InterPro" id="IPR045851">
    <property type="entry name" value="AMP-bd_C_sf"/>
</dbReference>
<dbReference type="EMBL" id="JACHWR010000001">
    <property type="protein sequence ID" value="MBB3040634.1"/>
    <property type="molecule type" value="Genomic_DNA"/>
</dbReference>
<dbReference type="Pfam" id="PF13193">
    <property type="entry name" value="AMP-binding_C"/>
    <property type="match status" value="1"/>
</dbReference>
<dbReference type="SUPFAM" id="SSF56801">
    <property type="entry name" value="Acetyl-CoA synthetase-like"/>
    <property type="match status" value="1"/>
</dbReference>
<comment type="caution">
    <text evidence="5">The sequence shown here is derived from an EMBL/GenBank/DDBJ whole genome shotgun (WGS) entry which is preliminary data.</text>
</comment>
<evidence type="ECO:0000256" key="2">
    <source>
        <dbReference type="ARBA" id="ARBA00022598"/>
    </source>
</evidence>